<dbReference type="GO" id="GO:0045944">
    <property type="term" value="P:positive regulation of transcription by RNA polymerase II"/>
    <property type="evidence" value="ECO:0007669"/>
    <property type="project" value="TreeGrafter"/>
</dbReference>
<evidence type="ECO:0000256" key="1">
    <source>
        <dbReference type="ARBA" id="ARBA00022614"/>
    </source>
</evidence>
<evidence type="ECO:0000313" key="3">
    <source>
        <dbReference type="EMBL" id="NXG16176.1"/>
    </source>
</evidence>
<dbReference type="Proteomes" id="UP000591535">
    <property type="component" value="Unassembled WGS sequence"/>
</dbReference>
<feature type="non-terminal residue" evidence="3">
    <location>
        <position position="209"/>
    </location>
</feature>
<proteinExistence type="predicted"/>
<dbReference type="GO" id="GO:0045348">
    <property type="term" value="P:positive regulation of MHC class II biosynthetic process"/>
    <property type="evidence" value="ECO:0007669"/>
    <property type="project" value="TreeGrafter"/>
</dbReference>
<evidence type="ECO:0000256" key="2">
    <source>
        <dbReference type="ARBA" id="ARBA00022737"/>
    </source>
</evidence>
<dbReference type="GO" id="GO:0045345">
    <property type="term" value="P:positive regulation of MHC class I biosynthetic process"/>
    <property type="evidence" value="ECO:0007669"/>
    <property type="project" value="TreeGrafter"/>
</dbReference>
<accession>A0A7K8ZK81</accession>
<keyword evidence="4" id="KW-1185">Reference proteome</keyword>
<organism evidence="3 4">
    <name type="scientific">Grallaria varia</name>
    <name type="common">variegated antpitta</name>
    <dbReference type="NCBI Taxonomy" id="117165"/>
    <lineage>
        <taxon>Eukaryota</taxon>
        <taxon>Metazoa</taxon>
        <taxon>Chordata</taxon>
        <taxon>Craniata</taxon>
        <taxon>Vertebrata</taxon>
        <taxon>Euteleostomi</taxon>
        <taxon>Archelosauria</taxon>
        <taxon>Archosauria</taxon>
        <taxon>Dinosauria</taxon>
        <taxon>Saurischia</taxon>
        <taxon>Theropoda</taxon>
        <taxon>Coelurosauria</taxon>
        <taxon>Aves</taxon>
        <taxon>Neognathae</taxon>
        <taxon>Neoaves</taxon>
        <taxon>Telluraves</taxon>
        <taxon>Australaves</taxon>
        <taxon>Passeriformes</taxon>
        <taxon>Formicariidae</taxon>
        <taxon>Grallaria</taxon>
    </lineage>
</organism>
<reference evidence="3 4" key="1">
    <citation type="submission" date="2019-09" db="EMBL/GenBank/DDBJ databases">
        <title>Bird 10,000 Genomes (B10K) Project - Family phase.</title>
        <authorList>
            <person name="Zhang G."/>
        </authorList>
    </citation>
    <scope>NUCLEOTIDE SEQUENCE [LARGE SCALE GENOMIC DNA]</scope>
    <source>
        <strain evidence="3">B10K-DU-001-02</strain>
        <tissue evidence="3">Muscle</tissue>
    </source>
</reference>
<dbReference type="AlphaFoldDB" id="A0A7K8ZK81"/>
<keyword evidence="2" id="KW-0677">Repeat</keyword>
<evidence type="ECO:0000313" key="4">
    <source>
        <dbReference type="Proteomes" id="UP000591535"/>
    </source>
</evidence>
<dbReference type="PANTHER" id="PTHR47189:SF1">
    <property type="entry name" value="MHC CLASS II TRANSACTIVATOR"/>
    <property type="match status" value="1"/>
</dbReference>
<name>A0A7K8ZK81_9PASS</name>
<gene>
    <name evidence="3" type="primary">Ciita_1</name>
    <name evidence="3" type="ORF">GRAVAR_R06676</name>
</gene>
<dbReference type="PANTHER" id="PTHR47189">
    <property type="entry name" value="MHC CLASS II TRANSACTIVATOR"/>
    <property type="match status" value="1"/>
</dbReference>
<comment type="caution">
    <text evidence="3">The sequence shown here is derived from an EMBL/GenBank/DDBJ whole genome shotgun (WGS) entry which is preliminary data.</text>
</comment>
<dbReference type="EMBL" id="VWZG01003361">
    <property type="protein sequence ID" value="NXG16176.1"/>
    <property type="molecule type" value="Genomic_DNA"/>
</dbReference>
<sequence>VPENSYLELLHSDIDPLHLCAFLDPKPYGDGEGDFTTDLEADACNYEQLNNMDFLCTTENGENGDGLNLCSSTTDAYAKMAELVEYVLKDQQEKQVEDVFAGNLNWDEMAAENNDKFPDIKKQKCHKRSSAENCSDASEPKYRKIVEVPAVSAGNSSFLALPFSSLPVNCTSLTNQYLSFSVPAAHGLERNFLIPGKYSTAMGRHLHTG</sequence>
<keyword evidence="1" id="KW-0433">Leucine-rich repeat</keyword>
<feature type="non-terminal residue" evidence="3">
    <location>
        <position position="1"/>
    </location>
</feature>
<protein>
    <submittedName>
        <fullName evidence="3">C2TA protein</fullName>
    </submittedName>
</protein>